<feature type="region of interest" description="Disordered" evidence="1">
    <location>
        <begin position="130"/>
        <end position="168"/>
    </location>
</feature>
<sequence>MSDTPDKSVSLIQSITKILDNVANNGAGYDALINIMSLMCLITILNRSQPAALPVAAANSNSAGMPVIQKLLGDLLKNEGGAGPGGGGGGGADALMSLLPLLSNSQLKSKLNPSNMATILNLVNSLSGSLGDKPAKADKPAKTELKEVQTEPKADAPAAAITSTQAEHVSEVSASILNYPEESDKKTSGKYLNWKSSF</sequence>
<evidence type="ECO:0000256" key="1">
    <source>
        <dbReference type="SAM" id="MobiDB-lite"/>
    </source>
</evidence>
<accession>A0A498RFA6</accession>
<organism evidence="2 3">
    <name type="scientific">Lucifera butyrica</name>
    <dbReference type="NCBI Taxonomy" id="1351585"/>
    <lineage>
        <taxon>Bacteria</taxon>
        <taxon>Bacillati</taxon>
        <taxon>Bacillota</taxon>
        <taxon>Negativicutes</taxon>
        <taxon>Veillonellales</taxon>
        <taxon>Veillonellaceae</taxon>
        <taxon>Lucifera</taxon>
    </lineage>
</organism>
<protein>
    <submittedName>
        <fullName evidence="2">Uncharacterized protein</fullName>
    </submittedName>
</protein>
<name>A0A498RFA6_9FIRM</name>
<gene>
    <name evidence="2" type="ORF">LUCI_4054</name>
</gene>
<evidence type="ECO:0000313" key="3">
    <source>
        <dbReference type="Proteomes" id="UP000277811"/>
    </source>
</evidence>
<dbReference type="EMBL" id="UPPP01000094">
    <property type="protein sequence ID" value="VBB08773.1"/>
    <property type="molecule type" value="Genomic_DNA"/>
</dbReference>
<feature type="compositionally biased region" description="Basic and acidic residues" evidence="1">
    <location>
        <begin position="133"/>
        <end position="154"/>
    </location>
</feature>
<dbReference type="RefSeq" id="WP_207858133.1">
    <property type="nucleotide sequence ID" value="NZ_UPPP01000094.1"/>
</dbReference>
<evidence type="ECO:0000313" key="2">
    <source>
        <dbReference type="EMBL" id="VBB08773.1"/>
    </source>
</evidence>
<reference evidence="2 3" key="1">
    <citation type="submission" date="2018-06" db="EMBL/GenBank/DDBJ databases">
        <authorList>
            <person name="Strepis N."/>
        </authorList>
    </citation>
    <scope>NUCLEOTIDE SEQUENCE [LARGE SCALE GENOMIC DNA]</scope>
    <source>
        <strain evidence="2">LUCI</strain>
    </source>
</reference>
<dbReference type="Proteomes" id="UP000277811">
    <property type="component" value="Unassembled WGS sequence"/>
</dbReference>
<dbReference type="AlphaFoldDB" id="A0A498RFA6"/>
<proteinExistence type="predicted"/>
<keyword evidence="3" id="KW-1185">Reference proteome</keyword>